<organism evidence="7 8">
    <name type="scientific">Strigamia maritima</name>
    <name type="common">European centipede</name>
    <name type="synonym">Geophilus maritimus</name>
    <dbReference type="NCBI Taxonomy" id="126957"/>
    <lineage>
        <taxon>Eukaryota</taxon>
        <taxon>Metazoa</taxon>
        <taxon>Ecdysozoa</taxon>
        <taxon>Arthropoda</taxon>
        <taxon>Myriapoda</taxon>
        <taxon>Chilopoda</taxon>
        <taxon>Pleurostigmophora</taxon>
        <taxon>Geophilomorpha</taxon>
        <taxon>Linotaeniidae</taxon>
        <taxon>Strigamia</taxon>
    </lineage>
</organism>
<keyword evidence="1 6" id="KW-0378">Hydrolase</keyword>
<evidence type="ECO:0000256" key="5">
    <source>
        <dbReference type="ARBA" id="ARBA00048204"/>
    </source>
</evidence>
<dbReference type="PANTHER" id="PTHR21314">
    <property type="entry name" value="QUEUOSINE 5'-PHOSPHATE N-GLYCOSYLASE_HYDROLASE-RELATED"/>
    <property type="match status" value="1"/>
</dbReference>
<dbReference type="Proteomes" id="UP000014500">
    <property type="component" value="Unassembled WGS sequence"/>
</dbReference>
<dbReference type="InterPro" id="IPR019438">
    <property type="entry name" value="Q_salvage"/>
</dbReference>
<dbReference type="PANTHER" id="PTHR21314:SF0">
    <property type="entry name" value="QUEUOSINE 5'-PHOSPHATE N-GLYCOSYLASE_HYDROLASE"/>
    <property type="match status" value="1"/>
</dbReference>
<dbReference type="AlphaFoldDB" id="T1JJ82"/>
<dbReference type="HOGENOM" id="CLU_036001_2_1_1"/>
<dbReference type="eggNOG" id="KOG2524">
    <property type="taxonomic scope" value="Eukaryota"/>
</dbReference>
<dbReference type="GO" id="GO:0006400">
    <property type="term" value="P:tRNA modification"/>
    <property type="evidence" value="ECO:0007669"/>
    <property type="project" value="TreeGrafter"/>
</dbReference>
<evidence type="ECO:0000256" key="1">
    <source>
        <dbReference type="ARBA" id="ARBA00022801"/>
    </source>
</evidence>
<name>T1JJ82_STRMM</name>
<evidence type="ECO:0000313" key="8">
    <source>
        <dbReference type="Proteomes" id="UP000014500"/>
    </source>
</evidence>
<dbReference type="EMBL" id="JH429910">
    <property type="status" value="NOT_ANNOTATED_CDS"/>
    <property type="molecule type" value="Genomic_DNA"/>
</dbReference>
<dbReference type="Pfam" id="PF10343">
    <property type="entry name" value="Q_salvage"/>
    <property type="match status" value="1"/>
</dbReference>
<dbReference type="PhylomeDB" id="T1JJ82"/>
<evidence type="ECO:0000256" key="6">
    <source>
        <dbReference type="RuleBase" id="RU365002"/>
    </source>
</evidence>
<protein>
    <recommendedName>
        <fullName evidence="3 6">Queuosine 5'-phosphate N-glycosylase/hydrolase</fullName>
        <ecNumber evidence="6">3.2.2.-</ecNumber>
    </recommendedName>
    <alternativeName>
        <fullName evidence="4 6">Queuosine-nucleotide N-glycosylase/hydrolase</fullName>
    </alternativeName>
</protein>
<evidence type="ECO:0000256" key="3">
    <source>
        <dbReference type="ARBA" id="ARBA00035306"/>
    </source>
</evidence>
<evidence type="ECO:0000256" key="2">
    <source>
        <dbReference type="ARBA" id="ARBA00035119"/>
    </source>
</evidence>
<reference evidence="8" key="1">
    <citation type="submission" date="2011-05" db="EMBL/GenBank/DDBJ databases">
        <authorList>
            <person name="Richards S.R."/>
            <person name="Qu J."/>
            <person name="Jiang H."/>
            <person name="Jhangiani S.N."/>
            <person name="Agravi P."/>
            <person name="Goodspeed R."/>
            <person name="Gross S."/>
            <person name="Mandapat C."/>
            <person name="Jackson L."/>
            <person name="Mathew T."/>
            <person name="Pu L."/>
            <person name="Thornton R."/>
            <person name="Saada N."/>
            <person name="Wilczek-Boney K.B."/>
            <person name="Lee S."/>
            <person name="Kovar C."/>
            <person name="Wu Y."/>
            <person name="Scherer S.E."/>
            <person name="Worley K.C."/>
            <person name="Muzny D.M."/>
            <person name="Gibbs R."/>
        </authorList>
    </citation>
    <scope>NUCLEOTIDE SEQUENCE</scope>
    <source>
        <strain evidence="8">Brora</strain>
    </source>
</reference>
<evidence type="ECO:0000313" key="7">
    <source>
        <dbReference type="EnsemblMetazoa" id="SMAR013912-PA"/>
    </source>
</evidence>
<comment type="function">
    <text evidence="6">Catalyzes the hydrolysis of queuosine 5'-phosphate, releasing the nucleobase queuine (q). Is required for salvage of queuine from exogenous queuosine (Q) that is imported and then converted to queuosine 5'-phosphate intracellularly.</text>
</comment>
<reference evidence="7" key="2">
    <citation type="submission" date="2015-02" db="UniProtKB">
        <authorList>
            <consortium name="EnsemblMetazoa"/>
        </authorList>
    </citation>
    <scope>IDENTIFICATION</scope>
</reference>
<comment type="catalytic activity">
    <reaction evidence="5 6">
        <text>queuosine 5'-phosphate + H2O = queuine + D-ribose 5-phosphate</text>
        <dbReference type="Rhea" id="RHEA:75387"/>
        <dbReference type="ChEBI" id="CHEBI:15377"/>
        <dbReference type="ChEBI" id="CHEBI:17433"/>
        <dbReference type="ChEBI" id="CHEBI:78346"/>
        <dbReference type="ChEBI" id="CHEBI:194371"/>
    </reaction>
    <physiologicalReaction direction="left-to-right" evidence="5 6">
        <dbReference type="Rhea" id="RHEA:75388"/>
    </physiologicalReaction>
</comment>
<dbReference type="EC" id="3.2.2.-" evidence="6"/>
<sequence length="339" mass="39164">MGMPLDPRASGEFIASCAKDVSINNQKMCELATMLADVLGKDEYGMRSWKGHPLHPDRTDFATVDWIFVADTLNFSFWGENDNKFGVKYNGKLYTGYWSLHAAIRRALQEEVNIIDPKFYAKMDKSEFVHFLRSDTSWPIPLLDERYKVLKEAGNILNEKYESTFVTCITESKSNAVKLMELIVKNFPSYRDEAEYEGKKVCFYKRAQILVSDVWACFEGNAIGAFTDIDCLTMFADYRIPQVLAYLGVLKYSDALTTKLQDEYLFCNGDREEVELRGCSIAAVELLKEEIKEKLSSNNATKNIKVNSALIDFFLWDYQQKHRRDVQKVPFHKVRCIYY</sequence>
<keyword evidence="8" id="KW-1185">Reference proteome</keyword>
<dbReference type="GO" id="GO:0016787">
    <property type="term" value="F:hydrolase activity"/>
    <property type="evidence" value="ECO:0007669"/>
    <property type="project" value="UniProtKB-KW"/>
</dbReference>
<evidence type="ECO:0000256" key="4">
    <source>
        <dbReference type="ARBA" id="ARBA00035393"/>
    </source>
</evidence>
<proteinExistence type="inferred from homology"/>
<dbReference type="OMA" id="FSFWSEE"/>
<dbReference type="EnsemblMetazoa" id="SMAR013912-RA">
    <property type="protein sequence ID" value="SMAR013912-PA"/>
    <property type="gene ID" value="SMAR013912"/>
</dbReference>
<accession>T1JJ82</accession>
<comment type="similarity">
    <text evidence="2 6">Belongs to the QNG1 protein family.</text>
</comment>